<keyword evidence="2" id="KW-1003">Cell membrane</keyword>
<comment type="caution">
    <text evidence="8">The sequence shown here is derived from an EMBL/GenBank/DDBJ whole genome shotgun (WGS) entry which is preliminary data.</text>
</comment>
<dbReference type="Proteomes" id="UP000198406">
    <property type="component" value="Unassembled WGS sequence"/>
</dbReference>
<evidence type="ECO:0000256" key="4">
    <source>
        <dbReference type="ARBA" id="ARBA00022989"/>
    </source>
</evidence>
<keyword evidence="9" id="KW-1185">Reference proteome</keyword>
<feature type="domain" description="RDD" evidence="7">
    <location>
        <begin position="165"/>
        <end position="319"/>
    </location>
</feature>
<evidence type="ECO:0000256" key="1">
    <source>
        <dbReference type="ARBA" id="ARBA00004651"/>
    </source>
</evidence>
<comment type="subcellular location">
    <subcellularLocation>
        <location evidence="1">Cell membrane</location>
        <topology evidence="1">Multi-pass membrane protein</topology>
    </subcellularLocation>
</comment>
<dbReference type="InParanoid" id="A0A1Z5KDH7"/>
<dbReference type="PANTHER" id="PTHR36115">
    <property type="entry name" value="PROLINE-RICH ANTIGEN HOMOLOG-RELATED"/>
    <property type="match status" value="1"/>
</dbReference>
<dbReference type="InterPro" id="IPR010432">
    <property type="entry name" value="RDD"/>
</dbReference>
<evidence type="ECO:0000256" key="6">
    <source>
        <dbReference type="SAM" id="Phobius"/>
    </source>
</evidence>
<protein>
    <recommendedName>
        <fullName evidence="7">RDD domain-containing protein</fullName>
    </recommendedName>
</protein>
<gene>
    <name evidence="8" type="ORF">FisN_4Lh020</name>
</gene>
<dbReference type="EMBL" id="BDSP01000207">
    <property type="protein sequence ID" value="GAX24277.1"/>
    <property type="molecule type" value="Genomic_DNA"/>
</dbReference>
<feature type="transmembrane region" description="Helical" evidence="6">
    <location>
        <begin position="237"/>
        <end position="259"/>
    </location>
</feature>
<keyword evidence="4 6" id="KW-1133">Transmembrane helix</keyword>
<evidence type="ECO:0000313" key="8">
    <source>
        <dbReference type="EMBL" id="GAX24277.1"/>
    </source>
</evidence>
<dbReference type="GO" id="GO:0005886">
    <property type="term" value="C:plasma membrane"/>
    <property type="evidence" value="ECO:0007669"/>
    <property type="project" value="UniProtKB-SubCell"/>
</dbReference>
<reference evidence="8 9" key="1">
    <citation type="journal article" date="2015" name="Plant Cell">
        <title>Oil accumulation by the oleaginous diatom Fistulifera solaris as revealed by the genome and transcriptome.</title>
        <authorList>
            <person name="Tanaka T."/>
            <person name="Maeda Y."/>
            <person name="Veluchamy A."/>
            <person name="Tanaka M."/>
            <person name="Abida H."/>
            <person name="Marechal E."/>
            <person name="Bowler C."/>
            <person name="Muto M."/>
            <person name="Sunaga Y."/>
            <person name="Tanaka M."/>
            <person name="Yoshino T."/>
            <person name="Taniguchi T."/>
            <person name="Fukuda Y."/>
            <person name="Nemoto M."/>
            <person name="Matsumoto M."/>
            <person name="Wong P.S."/>
            <person name="Aburatani S."/>
            <person name="Fujibuchi W."/>
        </authorList>
    </citation>
    <scope>NUCLEOTIDE SEQUENCE [LARGE SCALE GENOMIC DNA]</scope>
    <source>
        <strain evidence="8 9">JPCC DA0580</strain>
    </source>
</reference>
<evidence type="ECO:0000256" key="2">
    <source>
        <dbReference type="ARBA" id="ARBA00022475"/>
    </source>
</evidence>
<organism evidence="8 9">
    <name type="scientific">Fistulifera solaris</name>
    <name type="common">Oleaginous diatom</name>
    <dbReference type="NCBI Taxonomy" id="1519565"/>
    <lineage>
        <taxon>Eukaryota</taxon>
        <taxon>Sar</taxon>
        <taxon>Stramenopiles</taxon>
        <taxon>Ochrophyta</taxon>
        <taxon>Bacillariophyta</taxon>
        <taxon>Bacillariophyceae</taxon>
        <taxon>Bacillariophycidae</taxon>
        <taxon>Naviculales</taxon>
        <taxon>Naviculaceae</taxon>
        <taxon>Fistulifera</taxon>
    </lineage>
</organism>
<feature type="transmembrane region" description="Helical" evidence="6">
    <location>
        <begin position="171"/>
        <end position="192"/>
    </location>
</feature>
<proteinExistence type="predicted"/>
<evidence type="ECO:0000256" key="3">
    <source>
        <dbReference type="ARBA" id="ARBA00022692"/>
    </source>
</evidence>
<evidence type="ECO:0000256" key="5">
    <source>
        <dbReference type="ARBA" id="ARBA00023136"/>
    </source>
</evidence>
<dbReference type="InterPro" id="IPR051791">
    <property type="entry name" value="Pra-immunoreactive"/>
</dbReference>
<dbReference type="OrthoDB" id="48341at2759"/>
<keyword evidence="3 6" id="KW-0812">Transmembrane</keyword>
<evidence type="ECO:0000259" key="7">
    <source>
        <dbReference type="Pfam" id="PF06271"/>
    </source>
</evidence>
<dbReference type="Pfam" id="PF06271">
    <property type="entry name" value="RDD"/>
    <property type="match status" value="1"/>
</dbReference>
<accession>A0A1Z5KDH7</accession>
<feature type="transmembrane region" description="Helical" evidence="6">
    <location>
        <begin position="285"/>
        <end position="307"/>
    </location>
</feature>
<evidence type="ECO:0000313" key="9">
    <source>
        <dbReference type="Proteomes" id="UP000198406"/>
    </source>
</evidence>
<keyword evidence="5 6" id="KW-0472">Membrane</keyword>
<sequence>MHNIVNHVAHAIDVDDVARRINWNDVVQRIDWNKVVRRIDWSEVIDRIELNDVIERIDLNHHLSRLDIDALVRRVDINELIDRSNLRTIVARSTTGLFSHLVDAFRAQGIRTDQIFHDLGRFHCCRRFGFGAKRVLPPEPGKRIDDVVCPHHISALAEAVQGRCAGLVSRFAAWVLDSLIVLGSFAIGLYLFTQLSNLALKYIEGDANLRTTFSEFFNSTHRDGNQKEYFSFKQLEALWGAAILYWWGVCYNFIALAAVGRTPGKAIMGLLVVRSNGRPLHATQALLRAMITSLVIFVALATPLGWIRRDRRQLHDLLACTTVVYAWDVRSFRLREADLTPVERLEPTYGSFESAESWGENQNVQDTYYYPLHP</sequence>
<name>A0A1Z5KDH7_FISSO</name>
<dbReference type="AlphaFoldDB" id="A0A1Z5KDH7"/>